<keyword evidence="4" id="KW-0472">Membrane</keyword>
<dbReference type="InterPro" id="IPR009056">
    <property type="entry name" value="Cyt_c-like_dom"/>
</dbReference>
<gene>
    <name evidence="6" type="ORF">PXH66_06415</name>
</gene>
<sequence length="229" mass="24736">MSDEEIKKSDPTIEQGAASDEQIQEVHSVLLREKREPSEGYTPMPLFLLGFVSSMIFIVSIYFIHYRGGLTEGIGEAAMIYDERFDPKLHGGAANVVKEVDPMVAGKKVYTQVCATCHQVTGSGVPGVYPPLAGSDWVSGSEERLINILVHGLAGPVEVAGTTYNGNMPAFGKGSAYNWGDDRISYVLTYIRAEFGGGAAPVTVERVTELREGSSRTTQFSAEELLALP</sequence>
<dbReference type="SUPFAM" id="SSF46626">
    <property type="entry name" value="Cytochrome c"/>
    <property type="match status" value="1"/>
</dbReference>
<keyword evidence="2" id="KW-0479">Metal-binding</keyword>
<dbReference type="GO" id="GO:0009055">
    <property type="term" value="F:electron transfer activity"/>
    <property type="evidence" value="ECO:0007669"/>
    <property type="project" value="InterPro"/>
</dbReference>
<accession>A0AAF0I4G8</accession>
<dbReference type="Proteomes" id="UP001218638">
    <property type="component" value="Chromosome"/>
</dbReference>
<dbReference type="Gene3D" id="1.10.760.10">
    <property type="entry name" value="Cytochrome c-like domain"/>
    <property type="match status" value="1"/>
</dbReference>
<evidence type="ECO:0000259" key="5">
    <source>
        <dbReference type="Pfam" id="PF00034"/>
    </source>
</evidence>
<dbReference type="KEGG" id="slom:PXH66_06415"/>
<proteinExistence type="predicted"/>
<dbReference type="AlphaFoldDB" id="A0AAF0I4G8"/>
<dbReference type="InterPro" id="IPR036909">
    <property type="entry name" value="Cyt_c-like_dom_sf"/>
</dbReference>
<keyword evidence="7" id="KW-1185">Reference proteome</keyword>
<evidence type="ECO:0000313" key="7">
    <source>
        <dbReference type="Proteomes" id="UP001218638"/>
    </source>
</evidence>
<dbReference type="GO" id="GO:0020037">
    <property type="term" value="F:heme binding"/>
    <property type="evidence" value="ECO:0007669"/>
    <property type="project" value="InterPro"/>
</dbReference>
<dbReference type="EMBL" id="CP119075">
    <property type="protein sequence ID" value="WED66480.1"/>
    <property type="molecule type" value="Genomic_DNA"/>
</dbReference>
<keyword evidence="4" id="KW-1133">Transmembrane helix</keyword>
<evidence type="ECO:0000313" key="6">
    <source>
        <dbReference type="EMBL" id="WED66480.1"/>
    </source>
</evidence>
<feature type="transmembrane region" description="Helical" evidence="4">
    <location>
        <begin position="44"/>
        <end position="64"/>
    </location>
</feature>
<feature type="domain" description="Cytochrome c" evidence="5">
    <location>
        <begin position="105"/>
        <end position="192"/>
    </location>
</feature>
<evidence type="ECO:0000256" key="3">
    <source>
        <dbReference type="ARBA" id="ARBA00023004"/>
    </source>
</evidence>
<protein>
    <submittedName>
        <fullName evidence="6">Cytochrome c</fullName>
    </submittedName>
</protein>
<keyword evidence="4" id="KW-0812">Transmembrane</keyword>
<keyword evidence="1" id="KW-0349">Heme</keyword>
<evidence type="ECO:0000256" key="1">
    <source>
        <dbReference type="ARBA" id="ARBA00022617"/>
    </source>
</evidence>
<reference evidence="6" key="1">
    <citation type="submission" date="2023-03" db="EMBL/GenBank/DDBJ databases">
        <title>Lomoglobus Profundus gen. nov., sp. nov., a novel member of the phylum Verrucomicrobia, isolated from deep-marine sediment of South China Sea.</title>
        <authorList>
            <person name="Ahmad T."/>
            <person name="Ishaq S.E."/>
            <person name="Wang F."/>
        </authorList>
    </citation>
    <scope>NUCLEOTIDE SEQUENCE</scope>
    <source>
        <strain evidence="6">LMO-M01</strain>
    </source>
</reference>
<dbReference type="GO" id="GO:0046872">
    <property type="term" value="F:metal ion binding"/>
    <property type="evidence" value="ECO:0007669"/>
    <property type="project" value="UniProtKB-KW"/>
</dbReference>
<organism evidence="6 7">
    <name type="scientific">Synoicihabitans lomoniglobus</name>
    <dbReference type="NCBI Taxonomy" id="2909285"/>
    <lineage>
        <taxon>Bacteria</taxon>
        <taxon>Pseudomonadati</taxon>
        <taxon>Verrucomicrobiota</taxon>
        <taxon>Opitutia</taxon>
        <taxon>Opitutales</taxon>
        <taxon>Opitutaceae</taxon>
        <taxon>Synoicihabitans</taxon>
    </lineage>
</organism>
<dbReference type="PANTHER" id="PTHR35008">
    <property type="entry name" value="BLL4482 PROTEIN-RELATED"/>
    <property type="match status" value="1"/>
</dbReference>
<name>A0AAF0I4G8_9BACT</name>
<evidence type="ECO:0000256" key="4">
    <source>
        <dbReference type="SAM" id="Phobius"/>
    </source>
</evidence>
<dbReference type="InterPro" id="IPR051459">
    <property type="entry name" value="Cytochrome_c-type_DH"/>
</dbReference>
<keyword evidence="3" id="KW-0408">Iron</keyword>
<evidence type="ECO:0000256" key="2">
    <source>
        <dbReference type="ARBA" id="ARBA00022723"/>
    </source>
</evidence>
<dbReference type="RefSeq" id="WP_330929074.1">
    <property type="nucleotide sequence ID" value="NZ_CP119075.1"/>
</dbReference>
<dbReference type="Pfam" id="PF00034">
    <property type="entry name" value="Cytochrom_C"/>
    <property type="match status" value="1"/>
</dbReference>
<dbReference type="PANTHER" id="PTHR35008:SF8">
    <property type="entry name" value="ALCOHOL DEHYDROGENASE CYTOCHROME C SUBUNIT"/>
    <property type="match status" value="1"/>
</dbReference>